<dbReference type="Gene3D" id="2.80.10.50">
    <property type="match status" value="1"/>
</dbReference>
<reference evidence="1 2" key="1">
    <citation type="journal article" date="2018" name="New Phytol.">
        <title>Phylogenomics of Endogonaceae and evolution of mycorrhizas within Mucoromycota.</title>
        <authorList>
            <person name="Chang Y."/>
            <person name="Desiro A."/>
            <person name="Na H."/>
            <person name="Sandor L."/>
            <person name="Lipzen A."/>
            <person name="Clum A."/>
            <person name="Barry K."/>
            <person name="Grigoriev I.V."/>
            <person name="Martin F.M."/>
            <person name="Stajich J.E."/>
            <person name="Smith M.E."/>
            <person name="Bonito G."/>
            <person name="Spatafora J.W."/>
        </authorList>
    </citation>
    <scope>NUCLEOTIDE SEQUENCE [LARGE SCALE GENOMIC DNA]</scope>
    <source>
        <strain evidence="1 2">GMNB39</strain>
    </source>
</reference>
<gene>
    <name evidence="1" type="ORF">BC936DRAFT_139505</name>
</gene>
<organism evidence="1 2">
    <name type="scientific">Jimgerdemannia flammicorona</name>
    <dbReference type="NCBI Taxonomy" id="994334"/>
    <lineage>
        <taxon>Eukaryota</taxon>
        <taxon>Fungi</taxon>
        <taxon>Fungi incertae sedis</taxon>
        <taxon>Mucoromycota</taxon>
        <taxon>Mucoromycotina</taxon>
        <taxon>Endogonomycetes</taxon>
        <taxon>Endogonales</taxon>
        <taxon>Endogonaceae</taxon>
        <taxon>Jimgerdemannia</taxon>
    </lineage>
</organism>
<dbReference type="EMBL" id="RBNI01015155">
    <property type="protein sequence ID" value="RUP16857.1"/>
    <property type="molecule type" value="Genomic_DNA"/>
</dbReference>
<dbReference type="AlphaFoldDB" id="A0A433B9S2"/>
<dbReference type="CDD" id="cd00257">
    <property type="entry name" value="beta-trefoil_FSCN-like"/>
    <property type="match status" value="1"/>
</dbReference>
<evidence type="ECO:0000313" key="1">
    <source>
        <dbReference type="EMBL" id="RUP16857.1"/>
    </source>
</evidence>
<comment type="caution">
    <text evidence="1">The sequence shown here is derived from an EMBL/GenBank/DDBJ whole genome shotgun (WGS) entry which is preliminary data.</text>
</comment>
<keyword evidence="2" id="KW-1185">Reference proteome</keyword>
<dbReference type="OrthoDB" id="188042at2759"/>
<accession>A0A433B9S2</accession>
<sequence>MLLDKKHPGKYTLKKLLWTENNSHVRACVEEINDVVSDAKPKLEELVKDYELEVSLPDLPTYLNKSIEQYPLNKIIAAATDPVVASFATSYLYRGYALFAVVMDYISTSFSALANGLMSHMGAIQLVGTAFILPDSSVRDITKAVARKELNEAIYAIVLFRHEVIVPIGRAAQGVQAMLQNVKDDIYRLNDIFVLDHGMVKELRHSSLASVEQQPRLVTIESAAFPGVYLRMSAENLTKPVDTGGGTVNCQFTADPFEQFRLAKKPEGTVSIESNKWRGAFLRIDGRFVSRSSSDGAGVVNAQFSAWEWEHWKIVPQEDDIVSFESAAFSNVYLRMNGQSVKKFTEKGGGIVNASFGVGPLGKFKIHYLI</sequence>
<evidence type="ECO:0000313" key="2">
    <source>
        <dbReference type="Proteomes" id="UP000268093"/>
    </source>
</evidence>
<name>A0A433B9S2_9FUNG</name>
<dbReference type="Proteomes" id="UP000268093">
    <property type="component" value="Unassembled WGS sequence"/>
</dbReference>
<proteinExistence type="predicted"/>
<protein>
    <submittedName>
        <fullName evidence="1">Uncharacterized protein</fullName>
    </submittedName>
</protein>